<dbReference type="Proteomes" id="UP001291623">
    <property type="component" value="Unassembled WGS sequence"/>
</dbReference>
<organism evidence="2 3">
    <name type="scientific">Anisodus tanguticus</name>
    <dbReference type="NCBI Taxonomy" id="243964"/>
    <lineage>
        <taxon>Eukaryota</taxon>
        <taxon>Viridiplantae</taxon>
        <taxon>Streptophyta</taxon>
        <taxon>Embryophyta</taxon>
        <taxon>Tracheophyta</taxon>
        <taxon>Spermatophyta</taxon>
        <taxon>Magnoliopsida</taxon>
        <taxon>eudicotyledons</taxon>
        <taxon>Gunneridae</taxon>
        <taxon>Pentapetalae</taxon>
        <taxon>asterids</taxon>
        <taxon>lamiids</taxon>
        <taxon>Solanales</taxon>
        <taxon>Solanaceae</taxon>
        <taxon>Solanoideae</taxon>
        <taxon>Hyoscyameae</taxon>
        <taxon>Anisodus</taxon>
    </lineage>
</organism>
<proteinExistence type="predicted"/>
<accession>A0AAE1R7V6</accession>
<name>A0AAE1R7V6_9SOLA</name>
<evidence type="ECO:0000256" key="1">
    <source>
        <dbReference type="SAM" id="MobiDB-lite"/>
    </source>
</evidence>
<feature type="compositionally biased region" description="Basic and acidic residues" evidence="1">
    <location>
        <begin position="210"/>
        <end position="228"/>
    </location>
</feature>
<gene>
    <name evidence="2" type="ORF">RND71_032725</name>
</gene>
<dbReference type="AlphaFoldDB" id="A0AAE1R7V6"/>
<feature type="region of interest" description="Disordered" evidence="1">
    <location>
        <begin position="156"/>
        <end position="228"/>
    </location>
</feature>
<evidence type="ECO:0000313" key="3">
    <source>
        <dbReference type="Proteomes" id="UP001291623"/>
    </source>
</evidence>
<keyword evidence="3" id="KW-1185">Reference proteome</keyword>
<evidence type="ECO:0000313" key="2">
    <source>
        <dbReference type="EMBL" id="KAK4346386.1"/>
    </source>
</evidence>
<sequence length="228" mass="26138">MFTNDGRSWPDRPAVEGTIFNSGGIGLKGPEALLPPTADVLQLKLPLDEVEEITWRTYEGQLTEKQEKTREKVLKRLEKDLARKGNHLQMYAFLMVTPLILDCSYEKRDRCYIRAKDISQGGLTQGQQTQIARNEQRISQLVEELENLEENLNESIHESLGARAGRTSRGKKKEHEEELSSEEDEFYDRTKKPSKRKTGENQSTETADSLLDKKDAIVREMEDEKIIS</sequence>
<comment type="caution">
    <text evidence="2">The sequence shown here is derived from an EMBL/GenBank/DDBJ whole genome shotgun (WGS) entry which is preliminary data.</text>
</comment>
<protein>
    <submittedName>
        <fullName evidence="2">Uncharacterized protein</fullName>
    </submittedName>
</protein>
<dbReference type="EMBL" id="JAVYJV010000018">
    <property type="protein sequence ID" value="KAK4346386.1"/>
    <property type="molecule type" value="Genomic_DNA"/>
</dbReference>
<reference evidence="2" key="1">
    <citation type="submission" date="2023-12" db="EMBL/GenBank/DDBJ databases">
        <title>Genome assembly of Anisodus tanguticus.</title>
        <authorList>
            <person name="Wang Y.-J."/>
        </authorList>
    </citation>
    <scope>NUCLEOTIDE SEQUENCE</scope>
    <source>
        <strain evidence="2">KB-2021</strain>
        <tissue evidence="2">Leaf</tissue>
    </source>
</reference>